<gene>
    <name evidence="7" type="ORF">GIX10_09115</name>
    <name evidence="6" type="ORF">SKM48_09875</name>
</gene>
<evidence type="ECO:0000256" key="3">
    <source>
        <dbReference type="ARBA" id="ARBA00034247"/>
    </source>
</evidence>
<dbReference type="Proteomes" id="UP001284094">
    <property type="component" value="Unassembled WGS sequence"/>
</dbReference>
<comment type="catalytic activity">
    <reaction evidence="3">
        <text>2 GTP = 3',3'-c-di-GMP + 2 diphosphate</text>
        <dbReference type="Rhea" id="RHEA:24898"/>
        <dbReference type="ChEBI" id="CHEBI:33019"/>
        <dbReference type="ChEBI" id="CHEBI:37565"/>
        <dbReference type="ChEBI" id="CHEBI:58805"/>
        <dbReference type="EC" id="2.7.7.65"/>
    </reaction>
</comment>
<keyword evidence="4" id="KW-1133">Transmembrane helix</keyword>
<name>A0A6L6GGK3_9GAMM</name>
<dbReference type="EMBL" id="JAXHPO010000046">
    <property type="protein sequence ID" value="MDY6551056.1"/>
    <property type="molecule type" value="Genomic_DNA"/>
</dbReference>
<reference evidence="7 8" key="1">
    <citation type="submission" date="2019-11" db="EMBL/GenBank/DDBJ databases">
        <authorList>
            <person name="An D."/>
        </authorList>
    </citation>
    <scope>NUCLEOTIDE SEQUENCE [LARGE SCALE GENOMIC DNA]</scope>
    <source>
        <strain evidence="7 8">YIM 103518</strain>
    </source>
</reference>
<dbReference type="PANTHER" id="PTHR45138:SF9">
    <property type="entry name" value="DIGUANYLATE CYCLASE DGCM-RELATED"/>
    <property type="match status" value="1"/>
</dbReference>
<keyword evidence="9" id="KW-1185">Reference proteome</keyword>
<feature type="transmembrane region" description="Helical" evidence="4">
    <location>
        <begin position="104"/>
        <end position="123"/>
    </location>
</feature>
<dbReference type="AlphaFoldDB" id="A0A6L6GGK3"/>
<dbReference type="EC" id="2.7.7.65" evidence="2"/>
<evidence type="ECO:0000313" key="7">
    <source>
        <dbReference type="EMBL" id="MTD11591.1"/>
    </source>
</evidence>
<organism evidence="7 8">
    <name type="scientific">Acinetobacter faecalis</name>
    <dbReference type="NCBI Taxonomy" id="2665161"/>
    <lineage>
        <taxon>Bacteria</taxon>
        <taxon>Pseudomonadati</taxon>
        <taxon>Pseudomonadota</taxon>
        <taxon>Gammaproteobacteria</taxon>
        <taxon>Moraxellales</taxon>
        <taxon>Moraxellaceae</taxon>
        <taxon>Acinetobacter</taxon>
    </lineage>
</organism>
<proteinExistence type="predicted"/>
<feature type="transmembrane region" description="Helical" evidence="4">
    <location>
        <begin position="73"/>
        <end position="92"/>
    </location>
</feature>
<dbReference type="InterPro" id="IPR043128">
    <property type="entry name" value="Rev_trsase/Diguanyl_cyclase"/>
</dbReference>
<dbReference type="SUPFAM" id="SSF55073">
    <property type="entry name" value="Nucleotide cyclase"/>
    <property type="match status" value="1"/>
</dbReference>
<dbReference type="CDD" id="cd01949">
    <property type="entry name" value="GGDEF"/>
    <property type="match status" value="1"/>
</dbReference>
<dbReference type="SMART" id="SM00267">
    <property type="entry name" value="GGDEF"/>
    <property type="match status" value="1"/>
</dbReference>
<dbReference type="FunFam" id="3.30.70.270:FF:000001">
    <property type="entry name" value="Diguanylate cyclase domain protein"/>
    <property type="match status" value="1"/>
</dbReference>
<dbReference type="Gene3D" id="3.30.70.270">
    <property type="match status" value="1"/>
</dbReference>
<feature type="domain" description="GGDEF" evidence="5">
    <location>
        <begin position="256"/>
        <end position="390"/>
    </location>
</feature>
<sequence length="393" mass="44780">MIYQEYEQESRLLVQKALKTMLARIPKQYDDEYLEYQKDLKLKYLLQINLIAQAAYAFYSIADWYVIADVGMLAITTKLLYTAIISVITLYLFKYNRKVELFDLILPCSIIGASALWFYLVNLSASPNVTIYIYSSLVFIVLANLSIQVRFTPALIVSLIITIVGLIGVYHAIDGAIEQFILYLLSYMPILGFSLVMSWGSTYKSRSIFLHHKLDSFNRQTLEFMAHTDMLTGINNRRYFERRAKTTISDHANNDKPISLLMLDIDHFKSINDTYGHDVGDAVLKKISDICKTVLRNNDLFARYGGEEFIALLPNTPQKNAQFIAERLRQKIEQASVIVQGYGPIYFTASIGVTLIDYDNYTFNDAIKQADTALYAAKSAGRNLVKQATQLQS</sequence>
<keyword evidence="4" id="KW-0472">Membrane</keyword>
<comment type="caution">
    <text evidence="7">The sequence shown here is derived from an EMBL/GenBank/DDBJ whole genome shotgun (WGS) entry which is preliminary data.</text>
</comment>
<dbReference type="InterPro" id="IPR050469">
    <property type="entry name" value="Diguanylate_Cyclase"/>
</dbReference>
<feature type="transmembrane region" description="Helical" evidence="4">
    <location>
        <begin position="179"/>
        <end position="200"/>
    </location>
</feature>
<feature type="transmembrane region" description="Helical" evidence="4">
    <location>
        <begin position="44"/>
        <end position="67"/>
    </location>
</feature>
<evidence type="ECO:0000256" key="4">
    <source>
        <dbReference type="SAM" id="Phobius"/>
    </source>
</evidence>
<evidence type="ECO:0000313" key="8">
    <source>
        <dbReference type="Proteomes" id="UP000473854"/>
    </source>
</evidence>
<dbReference type="Proteomes" id="UP000473854">
    <property type="component" value="Unassembled WGS sequence"/>
</dbReference>
<dbReference type="EMBL" id="WLYL01000027">
    <property type="protein sequence ID" value="MTD11591.1"/>
    <property type="molecule type" value="Genomic_DNA"/>
</dbReference>
<evidence type="ECO:0000313" key="9">
    <source>
        <dbReference type="Proteomes" id="UP001284094"/>
    </source>
</evidence>
<keyword evidence="6" id="KW-0548">Nucleotidyltransferase</keyword>
<dbReference type="PROSITE" id="PS50887">
    <property type="entry name" value="GGDEF"/>
    <property type="match status" value="1"/>
</dbReference>
<accession>A0A6L6GGK3</accession>
<evidence type="ECO:0000259" key="5">
    <source>
        <dbReference type="PROSITE" id="PS50887"/>
    </source>
</evidence>
<dbReference type="GO" id="GO:0052621">
    <property type="term" value="F:diguanylate cyclase activity"/>
    <property type="evidence" value="ECO:0007669"/>
    <property type="project" value="UniProtKB-EC"/>
</dbReference>
<dbReference type="RefSeq" id="WP_154773182.1">
    <property type="nucleotide sequence ID" value="NZ_JAXHPI010000026.1"/>
</dbReference>
<protein>
    <recommendedName>
        <fullName evidence="2">diguanylate cyclase</fullName>
        <ecNumber evidence="2">2.7.7.65</ecNumber>
    </recommendedName>
</protein>
<dbReference type="InterPro" id="IPR029787">
    <property type="entry name" value="Nucleotide_cyclase"/>
</dbReference>
<dbReference type="InterPro" id="IPR000160">
    <property type="entry name" value="GGDEF_dom"/>
</dbReference>
<feature type="transmembrane region" description="Helical" evidence="4">
    <location>
        <begin position="129"/>
        <end position="147"/>
    </location>
</feature>
<keyword evidence="6" id="KW-0808">Transferase</keyword>
<reference evidence="6 9" key="3">
    <citation type="journal article" date="2024" name="Syst. Appl. Microbiol.">
        <title>Evidence for the occurrence of Acinetobacter faecalis in cattle feces and its emended description.</title>
        <authorList>
            <person name="Kyselkova M."/>
            <person name="Xanthopoulou K."/>
            <person name="Shestivska V."/>
            <person name="Spanelova P."/>
            <person name="Maixnerova M."/>
            <person name="Higgins P.G."/>
            <person name="Nemec A."/>
        </authorList>
    </citation>
    <scope>NUCLEOTIDE SEQUENCE [LARGE SCALE GENOMIC DNA]</scope>
    <source>
        <strain evidence="6 9">ANC 7225</strain>
    </source>
</reference>
<dbReference type="NCBIfam" id="TIGR00254">
    <property type="entry name" value="GGDEF"/>
    <property type="match status" value="1"/>
</dbReference>
<keyword evidence="4" id="KW-0812">Transmembrane</keyword>
<evidence type="ECO:0000256" key="2">
    <source>
        <dbReference type="ARBA" id="ARBA00012528"/>
    </source>
</evidence>
<reference evidence="6" key="2">
    <citation type="submission" date="2023-11" db="EMBL/GenBank/DDBJ databases">
        <authorList>
            <person name="Kyselkova M."/>
            <person name="Xanthopoulou K."/>
            <person name="Shestivska V."/>
            <person name="Spanelova P."/>
            <person name="Maixnerova M."/>
            <person name="Higgins P.G."/>
            <person name="Nemec A."/>
        </authorList>
    </citation>
    <scope>NUCLEOTIDE SEQUENCE</scope>
    <source>
        <strain evidence="6">ANC 7225</strain>
    </source>
</reference>
<feature type="transmembrane region" description="Helical" evidence="4">
    <location>
        <begin position="154"/>
        <end position="173"/>
    </location>
</feature>
<dbReference type="PANTHER" id="PTHR45138">
    <property type="entry name" value="REGULATORY COMPONENTS OF SENSORY TRANSDUCTION SYSTEM"/>
    <property type="match status" value="1"/>
</dbReference>
<evidence type="ECO:0000313" key="6">
    <source>
        <dbReference type="EMBL" id="MDY6551056.1"/>
    </source>
</evidence>
<dbReference type="Pfam" id="PF00990">
    <property type="entry name" value="GGDEF"/>
    <property type="match status" value="1"/>
</dbReference>
<comment type="cofactor">
    <cofactor evidence="1">
        <name>Mg(2+)</name>
        <dbReference type="ChEBI" id="CHEBI:18420"/>
    </cofactor>
</comment>
<evidence type="ECO:0000256" key="1">
    <source>
        <dbReference type="ARBA" id="ARBA00001946"/>
    </source>
</evidence>